<dbReference type="EMBL" id="JAHRHJ020003813">
    <property type="protein sequence ID" value="KAH9290595.1"/>
    <property type="molecule type" value="Genomic_DNA"/>
</dbReference>
<gene>
    <name evidence="1" type="ORF">KI387_034712</name>
</gene>
<sequence length="116" mass="12770">APSSEEFLEQDDIIHDILTVLVEMEHEQGAFAKCKDPSFAAFLEFVAGLKDCNDVGSTEFETNSEESGEVFFVEFACKFENGDVFFKRNATMAVELAFYLVVAELNVGTATHNGAT</sequence>
<keyword evidence="2" id="KW-1185">Reference proteome</keyword>
<feature type="non-terminal residue" evidence="1">
    <location>
        <position position="1"/>
    </location>
</feature>
<name>A0AA38BVP8_TAXCH</name>
<evidence type="ECO:0000313" key="2">
    <source>
        <dbReference type="Proteomes" id="UP000824469"/>
    </source>
</evidence>
<accession>A0AA38BVP8</accession>
<dbReference type="AlphaFoldDB" id="A0AA38BVP8"/>
<evidence type="ECO:0000313" key="1">
    <source>
        <dbReference type="EMBL" id="KAH9290595.1"/>
    </source>
</evidence>
<reference evidence="1 2" key="1">
    <citation type="journal article" date="2021" name="Nat. Plants">
        <title>The Taxus genome provides insights into paclitaxel biosynthesis.</title>
        <authorList>
            <person name="Xiong X."/>
            <person name="Gou J."/>
            <person name="Liao Q."/>
            <person name="Li Y."/>
            <person name="Zhou Q."/>
            <person name="Bi G."/>
            <person name="Li C."/>
            <person name="Du R."/>
            <person name="Wang X."/>
            <person name="Sun T."/>
            <person name="Guo L."/>
            <person name="Liang H."/>
            <person name="Lu P."/>
            <person name="Wu Y."/>
            <person name="Zhang Z."/>
            <person name="Ro D.K."/>
            <person name="Shang Y."/>
            <person name="Huang S."/>
            <person name="Yan J."/>
        </authorList>
    </citation>
    <scope>NUCLEOTIDE SEQUENCE [LARGE SCALE GENOMIC DNA]</scope>
    <source>
        <strain evidence="1">Ta-2019</strain>
    </source>
</reference>
<dbReference type="Proteomes" id="UP000824469">
    <property type="component" value="Unassembled WGS sequence"/>
</dbReference>
<feature type="non-terminal residue" evidence="1">
    <location>
        <position position="116"/>
    </location>
</feature>
<organism evidence="1 2">
    <name type="scientific">Taxus chinensis</name>
    <name type="common">Chinese yew</name>
    <name type="synonym">Taxus wallichiana var. chinensis</name>
    <dbReference type="NCBI Taxonomy" id="29808"/>
    <lineage>
        <taxon>Eukaryota</taxon>
        <taxon>Viridiplantae</taxon>
        <taxon>Streptophyta</taxon>
        <taxon>Embryophyta</taxon>
        <taxon>Tracheophyta</taxon>
        <taxon>Spermatophyta</taxon>
        <taxon>Pinopsida</taxon>
        <taxon>Pinidae</taxon>
        <taxon>Conifers II</taxon>
        <taxon>Cupressales</taxon>
        <taxon>Taxaceae</taxon>
        <taxon>Taxus</taxon>
    </lineage>
</organism>
<protein>
    <submittedName>
        <fullName evidence="1">Uncharacterized protein</fullName>
    </submittedName>
</protein>
<proteinExistence type="predicted"/>
<comment type="caution">
    <text evidence="1">The sequence shown here is derived from an EMBL/GenBank/DDBJ whole genome shotgun (WGS) entry which is preliminary data.</text>
</comment>